<evidence type="ECO:0000256" key="13">
    <source>
        <dbReference type="ARBA" id="ARBA00022737"/>
    </source>
</evidence>
<keyword evidence="18 27" id="KW-0472">Membrane</keyword>
<keyword evidence="6" id="KW-1003">Cell membrane</keyword>
<dbReference type="InterPro" id="IPR051809">
    <property type="entry name" value="Plant_receptor-like_S/T_kinase"/>
</dbReference>
<dbReference type="FunFam" id="3.80.10.10:FF:000095">
    <property type="entry name" value="LRR receptor-like serine/threonine-protein kinase GSO1"/>
    <property type="match status" value="1"/>
</dbReference>
<dbReference type="FunFam" id="3.80.10.10:FF:000129">
    <property type="entry name" value="Leucine-rich repeat receptor-like kinase"/>
    <property type="match status" value="1"/>
</dbReference>
<evidence type="ECO:0000256" key="22">
    <source>
        <dbReference type="ARBA" id="ARBA00048679"/>
    </source>
</evidence>
<dbReference type="Gene3D" id="3.30.200.20">
    <property type="entry name" value="Phosphorylase Kinase, domain 1"/>
    <property type="match status" value="1"/>
</dbReference>
<comment type="function">
    <text evidence="24">The processed protein kinase Xa21 chain released by protein cleavage after X.oryzae pv. oryzae protein Ax21 detection translocates into the nucleus where it can bind and regulate WRKY62, a transcription factor. Confers resistance to the bacterial pathogen X.oryzae pv. oryzae (Xoo).</text>
</comment>
<evidence type="ECO:0000256" key="5">
    <source>
        <dbReference type="ARBA" id="ARBA00012513"/>
    </source>
</evidence>
<evidence type="ECO:0000256" key="18">
    <source>
        <dbReference type="ARBA" id="ARBA00023136"/>
    </source>
</evidence>
<comment type="subcellular location">
    <subcellularLocation>
        <location evidence="1">Cell membrane</location>
        <topology evidence="1">Single-pass membrane protein</topology>
    </subcellularLocation>
    <subcellularLocation>
        <location evidence="2">Endoplasmic reticulum membrane</location>
        <topology evidence="2">Single-pass membrane protein</topology>
    </subcellularLocation>
    <subcellularLocation>
        <location evidence="3">Membrane</location>
        <topology evidence="3">Single-pass type I membrane protein</topology>
    </subcellularLocation>
</comment>
<keyword evidence="30" id="KW-1185">Reference proteome</keyword>
<keyword evidence="13" id="KW-0677">Repeat</keyword>
<name>A0A0K9PUT5_ZOSMR</name>
<dbReference type="PROSITE" id="PS00107">
    <property type="entry name" value="PROTEIN_KINASE_ATP"/>
    <property type="match status" value="1"/>
</dbReference>
<evidence type="ECO:0000256" key="27">
    <source>
        <dbReference type="SAM" id="Phobius"/>
    </source>
</evidence>
<dbReference type="FunFam" id="3.30.200.20:FF:000432">
    <property type="entry name" value="LRR receptor-like serine/threonine-protein kinase EFR"/>
    <property type="match status" value="1"/>
</dbReference>
<comment type="caution">
    <text evidence="29">The sequence shown here is derived from an EMBL/GenBank/DDBJ whole genome shotgun (WGS) entry which is preliminary data.</text>
</comment>
<keyword evidence="16 26" id="KW-0067">ATP-binding</keyword>
<evidence type="ECO:0000256" key="24">
    <source>
        <dbReference type="ARBA" id="ARBA00056628"/>
    </source>
</evidence>
<evidence type="ECO:0000256" key="20">
    <source>
        <dbReference type="ARBA" id="ARBA00023180"/>
    </source>
</evidence>
<dbReference type="EMBL" id="LFYR01000620">
    <property type="protein sequence ID" value="KMZ72798.1"/>
    <property type="molecule type" value="Genomic_DNA"/>
</dbReference>
<evidence type="ECO:0000256" key="7">
    <source>
        <dbReference type="ARBA" id="ARBA00022527"/>
    </source>
</evidence>
<dbReference type="InterPro" id="IPR013210">
    <property type="entry name" value="LRR_N_plant-typ"/>
</dbReference>
<dbReference type="Proteomes" id="UP000036987">
    <property type="component" value="Unassembled WGS sequence"/>
</dbReference>
<keyword evidence="11 27" id="KW-0812">Transmembrane</keyword>
<evidence type="ECO:0000256" key="25">
    <source>
        <dbReference type="ARBA" id="ARBA00072040"/>
    </source>
</evidence>
<feature type="transmembrane region" description="Helical" evidence="27">
    <location>
        <begin position="679"/>
        <end position="700"/>
    </location>
</feature>
<dbReference type="SUPFAM" id="SSF52058">
    <property type="entry name" value="L domain-like"/>
    <property type="match status" value="1"/>
</dbReference>
<evidence type="ECO:0000313" key="30">
    <source>
        <dbReference type="Proteomes" id="UP000036987"/>
    </source>
</evidence>
<evidence type="ECO:0000256" key="9">
    <source>
        <dbReference type="ARBA" id="ARBA00022614"/>
    </source>
</evidence>
<dbReference type="PROSITE" id="PS00108">
    <property type="entry name" value="PROTEIN_KINASE_ST"/>
    <property type="match status" value="1"/>
</dbReference>
<dbReference type="GO" id="GO:0005886">
    <property type="term" value="C:plasma membrane"/>
    <property type="evidence" value="ECO:0007669"/>
    <property type="project" value="UniProtKB-SubCell"/>
</dbReference>
<keyword evidence="15 29" id="KW-0418">Kinase</keyword>
<dbReference type="AlphaFoldDB" id="A0A0K9PUT5"/>
<reference evidence="30" key="1">
    <citation type="journal article" date="2016" name="Nature">
        <title>The genome of the seagrass Zostera marina reveals angiosperm adaptation to the sea.</title>
        <authorList>
            <person name="Olsen J.L."/>
            <person name="Rouze P."/>
            <person name="Verhelst B."/>
            <person name="Lin Y.-C."/>
            <person name="Bayer T."/>
            <person name="Collen J."/>
            <person name="Dattolo E."/>
            <person name="De Paoli E."/>
            <person name="Dittami S."/>
            <person name="Maumus F."/>
            <person name="Michel G."/>
            <person name="Kersting A."/>
            <person name="Lauritano C."/>
            <person name="Lohaus R."/>
            <person name="Toepel M."/>
            <person name="Tonon T."/>
            <person name="Vanneste K."/>
            <person name="Amirebrahimi M."/>
            <person name="Brakel J."/>
            <person name="Bostroem C."/>
            <person name="Chovatia M."/>
            <person name="Grimwood J."/>
            <person name="Jenkins J.W."/>
            <person name="Jueterbock A."/>
            <person name="Mraz A."/>
            <person name="Stam W.T."/>
            <person name="Tice H."/>
            <person name="Bornberg-Bauer E."/>
            <person name="Green P.J."/>
            <person name="Pearson G.A."/>
            <person name="Procaccini G."/>
            <person name="Duarte C.M."/>
            <person name="Schmutz J."/>
            <person name="Reusch T.B.H."/>
            <person name="Van de Peer Y."/>
        </authorList>
    </citation>
    <scope>NUCLEOTIDE SEQUENCE [LARGE SCALE GENOMIC DNA]</scope>
    <source>
        <strain evidence="30">cv. Finnish</strain>
    </source>
</reference>
<evidence type="ECO:0000256" key="19">
    <source>
        <dbReference type="ARBA" id="ARBA00023170"/>
    </source>
</evidence>
<keyword evidence="8" id="KW-0597">Phosphoprotein</keyword>
<evidence type="ECO:0000256" key="8">
    <source>
        <dbReference type="ARBA" id="ARBA00022553"/>
    </source>
</evidence>
<evidence type="ECO:0000256" key="26">
    <source>
        <dbReference type="PROSITE-ProRule" id="PRU10141"/>
    </source>
</evidence>
<comment type="function">
    <text evidence="23">Receptor kinase that detects X.oryzae pv. oryzae protein Ax21 to promote innate immunity. Following X.oryzae pv. oryzae protein Ax21 detection, undergoes cleavage, releasing the processed protein kinase Xa21 chain.</text>
</comment>
<dbReference type="GO" id="GO:0004674">
    <property type="term" value="F:protein serine/threonine kinase activity"/>
    <property type="evidence" value="ECO:0007669"/>
    <property type="project" value="UniProtKB-KW"/>
</dbReference>
<dbReference type="SUPFAM" id="SSF52047">
    <property type="entry name" value="RNI-like"/>
    <property type="match status" value="1"/>
</dbReference>
<keyword evidence="17 27" id="KW-1133">Transmembrane helix</keyword>
<proteinExistence type="inferred from homology"/>
<evidence type="ECO:0000256" key="10">
    <source>
        <dbReference type="ARBA" id="ARBA00022679"/>
    </source>
</evidence>
<dbReference type="SMART" id="SM00369">
    <property type="entry name" value="LRR_TYP"/>
    <property type="match status" value="10"/>
</dbReference>
<evidence type="ECO:0000256" key="6">
    <source>
        <dbReference type="ARBA" id="ARBA00022475"/>
    </source>
</evidence>
<keyword evidence="9" id="KW-0433">Leucine-rich repeat</keyword>
<evidence type="ECO:0000256" key="16">
    <source>
        <dbReference type="ARBA" id="ARBA00022840"/>
    </source>
</evidence>
<comment type="similarity">
    <text evidence="4">Belongs to the protein kinase superfamily. Ser/Thr protein kinase family.</text>
</comment>
<keyword evidence="20" id="KW-0325">Glycoprotein</keyword>
<feature type="binding site" evidence="26">
    <location>
        <position position="779"/>
    </location>
    <ligand>
        <name>ATP</name>
        <dbReference type="ChEBI" id="CHEBI:30616"/>
    </ligand>
</feature>
<dbReference type="PANTHER" id="PTHR27008">
    <property type="entry name" value="OS04G0122200 PROTEIN"/>
    <property type="match status" value="1"/>
</dbReference>
<keyword evidence="14 26" id="KW-0547">Nucleotide-binding</keyword>
<dbReference type="PRINTS" id="PR00019">
    <property type="entry name" value="LEURICHRPT"/>
</dbReference>
<evidence type="ECO:0000256" key="14">
    <source>
        <dbReference type="ARBA" id="ARBA00022741"/>
    </source>
</evidence>
<feature type="domain" description="Protein kinase" evidence="28">
    <location>
        <begin position="745"/>
        <end position="1048"/>
    </location>
</feature>
<protein>
    <recommendedName>
        <fullName evidence="25">Receptor kinase-like protein Xa21</fullName>
        <ecNumber evidence="5">2.7.11.1</ecNumber>
    </recommendedName>
</protein>
<dbReference type="InterPro" id="IPR003591">
    <property type="entry name" value="Leu-rich_rpt_typical-subtyp"/>
</dbReference>
<dbReference type="GO" id="GO:0005524">
    <property type="term" value="F:ATP binding"/>
    <property type="evidence" value="ECO:0007669"/>
    <property type="project" value="UniProtKB-UniRule"/>
</dbReference>
<dbReference type="FunFam" id="3.80.10.10:FF:000288">
    <property type="entry name" value="LRR receptor-like serine/threonine-protein kinase EFR"/>
    <property type="match status" value="1"/>
</dbReference>
<evidence type="ECO:0000256" key="23">
    <source>
        <dbReference type="ARBA" id="ARBA00054320"/>
    </source>
</evidence>
<gene>
    <name evidence="29" type="ORF">ZOSMA_15G01370</name>
</gene>
<evidence type="ECO:0000256" key="3">
    <source>
        <dbReference type="ARBA" id="ARBA00004479"/>
    </source>
</evidence>
<comment type="catalytic activity">
    <reaction evidence="22">
        <text>L-seryl-[protein] + ATP = O-phospho-L-seryl-[protein] + ADP + H(+)</text>
        <dbReference type="Rhea" id="RHEA:17989"/>
        <dbReference type="Rhea" id="RHEA-COMP:9863"/>
        <dbReference type="Rhea" id="RHEA-COMP:11604"/>
        <dbReference type="ChEBI" id="CHEBI:15378"/>
        <dbReference type="ChEBI" id="CHEBI:29999"/>
        <dbReference type="ChEBI" id="CHEBI:30616"/>
        <dbReference type="ChEBI" id="CHEBI:83421"/>
        <dbReference type="ChEBI" id="CHEBI:456216"/>
        <dbReference type="EC" id="2.7.11.1"/>
    </reaction>
</comment>
<dbReference type="FunFam" id="1.10.510.10:FF:000358">
    <property type="entry name" value="Putative leucine-rich repeat receptor-like serine/threonine-protein kinase"/>
    <property type="match status" value="1"/>
</dbReference>
<dbReference type="InterPro" id="IPR000719">
    <property type="entry name" value="Prot_kinase_dom"/>
</dbReference>
<evidence type="ECO:0000256" key="2">
    <source>
        <dbReference type="ARBA" id="ARBA00004389"/>
    </source>
</evidence>
<evidence type="ECO:0000256" key="12">
    <source>
        <dbReference type="ARBA" id="ARBA00022729"/>
    </source>
</evidence>
<accession>A0A0K9PUT5</accession>
<dbReference type="STRING" id="29655.A0A0K9PUT5"/>
<evidence type="ECO:0000313" key="29">
    <source>
        <dbReference type="EMBL" id="KMZ72798.1"/>
    </source>
</evidence>
<evidence type="ECO:0000256" key="1">
    <source>
        <dbReference type="ARBA" id="ARBA00004162"/>
    </source>
</evidence>
<evidence type="ECO:0000256" key="11">
    <source>
        <dbReference type="ARBA" id="ARBA00022692"/>
    </source>
</evidence>
<dbReference type="InterPro" id="IPR001611">
    <property type="entry name" value="Leu-rich_rpt"/>
</dbReference>
<dbReference type="OMA" id="CDEREND"/>
<keyword evidence="10" id="KW-0808">Transferase</keyword>
<dbReference type="Pfam" id="PF08263">
    <property type="entry name" value="LRRNT_2"/>
    <property type="match status" value="1"/>
</dbReference>
<evidence type="ECO:0000256" key="21">
    <source>
        <dbReference type="ARBA" id="ARBA00047899"/>
    </source>
</evidence>
<keyword evidence="7" id="KW-0723">Serine/threonine-protein kinase</keyword>
<dbReference type="Gene3D" id="1.10.510.10">
    <property type="entry name" value="Transferase(Phosphotransferase) domain 1"/>
    <property type="match status" value="1"/>
</dbReference>
<organism evidence="29 30">
    <name type="scientific">Zostera marina</name>
    <name type="common">Eelgrass</name>
    <dbReference type="NCBI Taxonomy" id="29655"/>
    <lineage>
        <taxon>Eukaryota</taxon>
        <taxon>Viridiplantae</taxon>
        <taxon>Streptophyta</taxon>
        <taxon>Embryophyta</taxon>
        <taxon>Tracheophyta</taxon>
        <taxon>Spermatophyta</taxon>
        <taxon>Magnoliopsida</taxon>
        <taxon>Liliopsida</taxon>
        <taxon>Zosteraceae</taxon>
        <taxon>Zostera</taxon>
    </lineage>
</organism>
<dbReference type="Pfam" id="PF13855">
    <property type="entry name" value="LRR_8"/>
    <property type="match status" value="1"/>
</dbReference>
<dbReference type="InterPro" id="IPR032675">
    <property type="entry name" value="LRR_dom_sf"/>
</dbReference>
<evidence type="ECO:0000259" key="28">
    <source>
        <dbReference type="PROSITE" id="PS50011"/>
    </source>
</evidence>
<dbReference type="OrthoDB" id="676979at2759"/>
<dbReference type="InterPro" id="IPR011009">
    <property type="entry name" value="Kinase-like_dom_sf"/>
</dbReference>
<comment type="catalytic activity">
    <reaction evidence="21">
        <text>L-threonyl-[protein] + ATP = O-phospho-L-threonyl-[protein] + ADP + H(+)</text>
        <dbReference type="Rhea" id="RHEA:46608"/>
        <dbReference type="Rhea" id="RHEA-COMP:11060"/>
        <dbReference type="Rhea" id="RHEA-COMP:11605"/>
        <dbReference type="ChEBI" id="CHEBI:15378"/>
        <dbReference type="ChEBI" id="CHEBI:30013"/>
        <dbReference type="ChEBI" id="CHEBI:30616"/>
        <dbReference type="ChEBI" id="CHEBI:61977"/>
        <dbReference type="ChEBI" id="CHEBI:456216"/>
        <dbReference type="EC" id="2.7.11.1"/>
    </reaction>
</comment>
<dbReference type="Pfam" id="PF07714">
    <property type="entry name" value="PK_Tyr_Ser-Thr"/>
    <property type="match status" value="1"/>
</dbReference>
<evidence type="ECO:0000256" key="4">
    <source>
        <dbReference type="ARBA" id="ARBA00008684"/>
    </source>
</evidence>
<dbReference type="InterPro" id="IPR017441">
    <property type="entry name" value="Protein_kinase_ATP_BS"/>
</dbReference>
<dbReference type="PANTHER" id="PTHR27008:SF596">
    <property type="entry name" value="OS02G0215500 PROTEIN"/>
    <property type="match status" value="1"/>
</dbReference>
<dbReference type="Gene3D" id="3.80.10.10">
    <property type="entry name" value="Ribonuclease Inhibitor"/>
    <property type="match status" value="4"/>
</dbReference>
<dbReference type="InterPro" id="IPR008271">
    <property type="entry name" value="Ser/Thr_kinase_AS"/>
</dbReference>
<dbReference type="SUPFAM" id="SSF56112">
    <property type="entry name" value="Protein kinase-like (PK-like)"/>
    <property type="match status" value="1"/>
</dbReference>
<keyword evidence="12" id="KW-0732">Signal</keyword>
<dbReference type="EC" id="2.7.11.1" evidence="5"/>
<dbReference type="SMART" id="SM00220">
    <property type="entry name" value="S_TKc"/>
    <property type="match status" value="1"/>
</dbReference>
<dbReference type="GO" id="GO:0005789">
    <property type="term" value="C:endoplasmic reticulum membrane"/>
    <property type="evidence" value="ECO:0007669"/>
    <property type="project" value="UniProtKB-SubCell"/>
</dbReference>
<dbReference type="PROSITE" id="PS50011">
    <property type="entry name" value="PROTEIN_KINASE_DOM"/>
    <property type="match status" value="1"/>
</dbReference>
<sequence length="1048" mass="117496">MSITHRKYKLTLQITHCKLERMRFLLSIQLLIILGDIVTGKTNGVDRAGLLSFKSYITTAKDKAYIFTSWNESTETCHWFGVNCDAPLHPNRVTSLVLPSFGLTGKISPCISNLSFLREINLGHNNLHGHIPSEIANLRRLRTINLTSNFLQGTIPEALFTNLPELQLLTLSHNKIHGEIPRNFTGGTKLQSLILWNNNLTSSIPSELGSLQNLKYLDLETTNLTGEIPPSIGNITTLRKLYLSQNNLVGHIPSQISYCTNLEILDLLSNRLSGQIPLSLFNFSSLYMFGVGGNHLTGTLPPDFGQNLPQLRHLLLYLNKFNGEIPISLSYMSKLEDIELSGNMFTGSIPSNLGSRLPNLSKLLLDSNLFSTDDWRFIDSLTNCSYLKSVDLWNNNFTGFLPESITKLSAMSLESLTLGNNNIKGEIPAMIGQLSSLATLNMEINQFTGSIPESIGKLKNLKIFAIAKNKLSGTIPDSFENLTELLELYMGGNELSGTIPSNLGAMKKLLALDLSNNNLSGVVPKGLFRIPTIAKFLRISHNNLIGVLPDEFESLRNVMRFDASHNRFHGEIPKSIENCVMLESLELQGNNFNGTIPDQLQNLKVLHFLDLSENHLSGKIPSYLEKMTLLQYVNLSNNDLEGKVPTQGIFNNASLFSIEGNEKLFTDHQHHRQLSKRNIAVIITVVVVAVSSFISVFLVYKYKMSPMRNDRTRTDMSPIPDRDSWMENQFIQISYAEIQKATRKFSPENLIGSGGFGSVYKGIMTINDQSRSTIDVAVKVLDEKFRTISKSFMAECKILRNVRHRNLLRVLTVCSSEDLNQNEFKALVYEYMPNGSLDRWLKKVEPQDDGLSLVQRLNIAIDVATALDYLHTQTETTIVHCDLKPSNILLDVDMVARVSDFGIAKFLSTDQDQTLTTAIQGSIGYIAPECGMGSRLSTLWDVYSYGILLLEIFTCKSPTSKDFGEGTTLHEYIVSHFPYGILKVADPYLLQRQEEEDGLGERRIYDILVSIIRIGLNCSMNSSNERMLLKDVIKQLEDIKNSIENQIW</sequence>
<keyword evidence="19 29" id="KW-0675">Receptor</keyword>
<dbReference type="Pfam" id="PF00560">
    <property type="entry name" value="LRR_1"/>
    <property type="match status" value="11"/>
</dbReference>
<dbReference type="InterPro" id="IPR001245">
    <property type="entry name" value="Ser-Thr/Tyr_kinase_cat_dom"/>
</dbReference>
<evidence type="ECO:0000256" key="17">
    <source>
        <dbReference type="ARBA" id="ARBA00022989"/>
    </source>
</evidence>
<evidence type="ECO:0000256" key="15">
    <source>
        <dbReference type="ARBA" id="ARBA00022777"/>
    </source>
</evidence>